<dbReference type="KEGG" id="ker:91101282"/>
<sequence length="750" mass="80957">MSRPQGHRKSQSTSALSFLASQPQPSSSQSSRSKDTPSDGKSKYRSRRSLLPSVNESEPISASMTCLPGLTTAPNPGTPVGGEGMRRTRSNQSHVSTERGSRQSKSHSAAEVEKMKRGEGAGIATGTGMRRERSVEEGLESWLSDVKSLRSSSRRRLAALKHIERYLVEICVNKDEMKLGELVSKQIHQALLSLLTRHTSTLSQKSSHTSLPVNDELAVSLVPEIEVAASILQGLCCLSRRCKETVGESWVMEMFIDLLLLLRALPPMTEHSKAIAYTILELLFCILVDSPKNARTYEKLGGLEAVTRVLKGTGVTKDVRMKCIEFLYFYLLPEQNDPQRTVSSSSSSSSSSNSSSLFPPSPLLTSQSSMYIPTIGNPNDNHSPKIHPKKLADLDMPFVPMTPRKAPQPNLGYLTPATRKSSVCTSNSSTPSLPTVPASPRVPISQSTTSRGLAAMLDEMDGPSMATPRSSRSHRSTSEDERSGVGLGLGLPKSTSGLDRSDIPHKVDSPSGSIDPFTLTSSSERSHSGSSGSSTIVPISTSRSISRSNTQPSLTLTDSNGLPRSPSVSSMRRSSVRRVSKSPLIQSNLPEHDERAVPVSVPRTPKIRHSRTQSHLSGLPAVSGVPPVPPLPSSSRTPSSKPRAFPAELTRGIPPSASSPSLGGITPLGASKRIPSDRRNPNAVMNSRKEVGLGRDKVMKDEKKRVKDVRSVDEKKEMLGMWLGNVDQLVQGVEKVSFWGSIGHKGKVGR</sequence>
<dbReference type="PANTHER" id="PTHR34065:SF1">
    <property type="entry name" value="CELL DIVISION CONTROL PROTEIN 14"/>
    <property type="match status" value="1"/>
</dbReference>
<dbReference type="GeneID" id="91101282"/>
<feature type="compositionally biased region" description="Low complexity" evidence="1">
    <location>
        <begin position="343"/>
        <end position="360"/>
    </location>
</feature>
<feature type="compositionally biased region" description="Low complexity" evidence="1">
    <location>
        <begin position="17"/>
        <end position="31"/>
    </location>
</feature>
<accession>A0AAX4KEB8</accession>
<evidence type="ECO:0000313" key="2">
    <source>
        <dbReference type="EMBL" id="WWD04409.1"/>
    </source>
</evidence>
<dbReference type="InterPro" id="IPR012535">
    <property type="entry name" value="Cell_div_Cdc14"/>
</dbReference>
<feature type="compositionally biased region" description="Low complexity" evidence="1">
    <location>
        <begin position="518"/>
        <end position="548"/>
    </location>
</feature>
<organism evidence="2 3">
    <name type="scientific">Kwoniella europaea PYCC6329</name>
    <dbReference type="NCBI Taxonomy" id="1423913"/>
    <lineage>
        <taxon>Eukaryota</taxon>
        <taxon>Fungi</taxon>
        <taxon>Dikarya</taxon>
        <taxon>Basidiomycota</taxon>
        <taxon>Agaricomycotina</taxon>
        <taxon>Tremellomycetes</taxon>
        <taxon>Tremellales</taxon>
        <taxon>Cryptococcaceae</taxon>
        <taxon>Kwoniella</taxon>
    </lineage>
</organism>
<dbReference type="Gene3D" id="1.25.10.10">
    <property type="entry name" value="Leucine-rich Repeat Variant"/>
    <property type="match status" value="1"/>
</dbReference>
<feature type="compositionally biased region" description="Basic and acidic residues" evidence="1">
    <location>
        <begin position="499"/>
        <end position="508"/>
    </location>
</feature>
<feature type="compositionally biased region" description="Polar residues" evidence="1">
    <location>
        <begin position="549"/>
        <end position="562"/>
    </location>
</feature>
<proteinExistence type="predicted"/>
<feature type="compositionally biased region" description="Low complexity" evidence="1">
    <location>
        <begin position="418"/>
        <end position="432"/>
    </location>
</feature>
<feature type="compositionally biased region" description="Basic and acidic residues" evidence="1">
    <location>
        <begin position="32"/>
        <end position="42"/>
    </location>
</feature>
<feature type="region of interest" description="Disordered" evidence="1">
    <location>
        <begin position="1"/>
        <end position="113"/>
    </location>
</feature>
<gene>
    <name evidence="2" type="ORF">V865_002478</name>
</gene>
<dbReference type="RefSeq" id="XP_066082376.1">
    <property type="nucleotide sequence ID" value="XM_066226279.1"/>
</dbReference>
<dbReference type="InterPro" id="IPR011989">
    <property type="entry name" value="ARM-like"/>
</dbReference>
<dbReference type="Pfam" id="PF08045">
    <property type="entry name" value="CDC14"/>
    <property type="match status" value="1"/>
</dbReference>
<feature type="region of interest" description="Disordered" evidence="1">
    <location>
        <begin position="340"/>
        <end position="360"/>
    </location>
</feature>
<protein>
    <recommendedName>
        <fullName evidence="4">Cell division control protein 14</fullName>
    </recommendedName>
</protein>
<feature type="compositionally biased region" description="Low complexity" evidence="1">
    <location>
        <begin position="633"/>
        <end position="644"/>
    </location>
</feature>
<reference evidence="2 3" key="1">
    <citation type="submission" date="2024-01" db="EMBL/GenBank/DDBJ databases">
        <title>Comparative genomics of Cryptococcus and Kwoniella reveals pathogenesis evolution and contrasting modes of karyotype evolution via chromosome fusion or intercentromeric recombination.</title>
        <authorList>
            <person name="Coelho M.A."/>
            <person name="David-Palma M."/>
            <person name="Shea T."/>
            <person name="Bowers K."/>
            <person name="McGinley-Smith S."/>
            <person name="Mohammad A.W."/>
            <person name="Gnirke A."/>
            <person name="Yurkov A.M."/>
            <person name="Nowrousian M."/>
            <person name="Sun S."/>
            <person name="Cuomo C.A."/>
            <person name="Heitman J."/>
        </authorList>
    </citation>
    <scope>NUCLEOTIDE SEQUENCE [LARGE SCALE GENOMIC DNA]</scope>
    <source>
        <strain evidence="2 3">PYCC6329</strain>
    </source>
</reference>
<dbReference type="Proteomes" id="UP001358614">
    <property type="component" value="Chromosome 1"/>
</dbReference>
<name>A0AAX4KEB8_9TREE</name>
<evidence type="ECO:0008006" key="4">
    <source>
        <dbReference type="Google" id="ProtNLM"/>
    </source>
</evidence>
<feature type="compositionally biased region" description="Polar residues" evidence="1">
    <location>
        <begin position="52"/>
        <end position="64"/>
    </location>
</feature>
<dbReference type="PANTHER" id="PTHR34065">
    <property type="entry name" value="CELL DIVISION CONTROL PROTEIN 14"/>
    <property type="match status" value="1"/>
</dbReference>
<evidence type="ECO:0000313" key="3">
    <source>
        <dbReference type="Proteomes" id="UP001358614"/>
    </source>
</evidence>
<feature type="region of interest" description="Disordered" evidence="1">
    <location>
        <begin position="369"/>
        <end position="388"/>
    </location>
</feature>
<evidence type="ECO:0000256" key="1">
    <source>
        <dbReference type="SAM" id="MobiDB-lite"/>
    </source>
</evidence>
<keyword evidence="3" id="KW-1185">Reference proteome</keyword>
<feature type="compositionally biased region" description="Low complexity" evidence="1">
    <location>
        <begin position="563"/>
        <end position="573"/>
    </location>
</feature>
<feature type="region of interest" description="Disordered" evidence="1">
    <location>
        <begin position="397"/>
        <end position="688"/>
    </location>
</feature>
<dbReference type="EMBL" id="CP144089">
    <property type="protein sequence ID" value="WWD04409.1"/>
    <property type="molecule type" value="Genomic_DNA"/>
</dbReference>
<dbReference type="AlphaFoldDB" id="A0AAX4KEB8"/>
<feature type="compositionally biased region" description="Basic residues" evidence="1">
    <location>
        <begin position="1"/>
        <end position="10"/>
    </location>
</feature>